<accession>A0A928KT72</accession>
<dbReference type="InterPro" id="IPR008995">
    <property type="entry name" value="Mo/tungstate-bd_C_term_dom"/>
</dbReference>
<evidence type="ECO:0000259" key="5">
    <source>
        <dbReference type="PROSITE" id="PS50893"/>
    </source>
</evidence>
<evidence type="ECO:0000256" key="4">
    <source>
        <dbReference type="ARBA" id="ARBA00066388"/>
    </source>
</evidence>
<name>A0A928KT72_9FIRM</name>
<dbReference type="InterPro" id="IPR027417">
    <property type="entry name" value="P-loop_NTPase"/>
</dbReference>
<dbReference type="GO" id="GO:0005524">
    <property type="term" value="F:ATP binding"/>
    <property type="evidence" value="ECO:0007669"/>
    <property type="project" value="UniProtKB-KW"/>
</dbReference>
<dbReference type="InterPro" id="IPR003439">
    <property type="entry name" value="ABC_transporter-like_ATP-bd"/>
</dbReference>
<dbReference type="EC" id="7.6.2.9" evidence="4"/>
<protein>
    <recommendedName>
        <fullName evidence="4">ABC-type quaternary amine transporter</fullName>
        <ecNumber evidence="4">7.6.2.9</ecNumber>
    </recommendedName>
</protein>
<feature type="domain" description="ABC transporter" evidence="5">
    <location>
        <begin position="3"/>
        <end position="240"/>
    </location>
</feature>
<dbReference type="Pfam" id="PF08402">
    <property type="entry name" value="TOBE_2"/>
    <property type="match status" value="1"/>
</dbReference>
<dbReference type="InterPro" id="IPR013611">
    <property type="entry name" value="Transp-assoc_OB_typ2"/>
</dbReference>
<dbReference type="PANTHER" id="PTHR42781:SF8">
    <property type="entry name" value="BICARBONATE TRANSPORT ATP-BINDING PROTEIN CMPC"/>
    <property type="match status" value="1"/>
</dbReference>
<dbReference type="Pfam" id="PF00005">
    <property type="entry name" value="ABC_tran"/>
    <property type="match status" value="1"/>
</dbReference>
<dbReference type="SUPFAM" id="SSF52540">
    <property type="entry name" value="P-loop containing nucleoside triphosphate hydrolases"/>
    <property type="match status" value="1"/>
</dbReference>
<proteinExistence type="predicted"/>
<evidence type="ECO:0000256" key="2">
    <source>
        <dbReference type="ARBA" id="ARBA00022741"/>
    </source>
</evidence>
<reference evidence="6" key="1">
    <citation type="submission" date="2019-04" db="EMBL/GenBank/DDBJ databases">
        <title>Evolution of Biomass-Degrading Anaerobic Consortia Revealed by Metagenomics.</title>
        <authorList>
            <person name="Peng X."/>
        </authorList>
    </citation>
    <scope>NUCLEOTIDE SEQUENCE</scope>
    <source>
        <strain evidence="6">SIG551</strain>
    </source>
</reference>
<dbReference type="PANTHER" id="PTHR42781">
    <property type="entry name" value="SPERMIDINE/PUTRESCINE IMPORT ATP-BINDING PROTEIN POTA"/>
    <property type="match status" value="1"/>
</dbReference>
<dbReference type="InterPro" id="IPR003593">
    <property type="entry name" value="AAA+_ATPase"/>
</dbReference>
<dbReference type="Gene3D" id="3.40.50.300">
    <property type="entry name" value="P-loop containing nucleotide triphosphate hydrolases"/>
    <property type="match status" value="1"/>
</dbReference>
<keyword evidence="3 6" id="KW-0067">ATP-binding</keyword>
<dbReference type="RefSeq" id="WP_326840408.1">
    <property type="nucleotide sequence ID" value="NZ_SVNY01000003.1"/>
</dbReference>
<keyword evidence="1" id="KW-0813">Transport</keyword>
<dbReference type="AlphaFoldDB" id="A0A928KT72"/>
<keyword evidence="2" id="KW-0547">Nucleotide-binding</keyword>
<dbReference type="InterPro" id="IPR017871">
    <property type="entry name" value="ABC_transporter-like_CS"/>
</dbReference>
<dbReference type="Proteomes" id="UP000754750">
    <property type="component" value="Unassembled WGS sequence"/>
</dbReference>
<dbReference type="FunFam" id="3.40.50.300:FF:000425">
    <property type="entry name" value="Probable ABC transporter, ATP-binding subunit"/>
    <property type="match status" value="1"/>
</dbReference>
<dbReference type="GO" id="GO:0016887">
    <property type="term" value="F:ATP hydrolysis activity"/>
    <property type="evidence" value="ECO:0007669"/>
    <property type="project" value="InterPro"/>
</dbReference>
<evidence type="ECO:0000313" key="6">
    <source>
        <dbReference type="EMBL" id="MBE6833568.1"/>
    </source>
</evidence>
<dbReference type="InterPro" id="IPR050093">
    <property type="entry name" value="ABC_SmlMolc_Importer"/>
</dbReference>
<evidence type="ECO:0000256" key="1">
    <source>
        <dbReference type="ARBA" id="ARBA00022448"/>
    </source>
</evidence>
<sequence length="345" mass="38709">MSLKISGLSKMYGDHPALWKVSAEIEDGEFVCILGPSGCGKTTLLRLVGGFEQPTEGFIYAGDVLYSSQEECIPVERRDLGMVFQSFALWPNMTVRQHAEFPLRQKKYARMDAAEKQKLIDRTLESVGLAALSGRYPDELSGGQKQRVALARAIITKPKILLMDEPLSALDAELKISMRKEIQDIHRMTGATILYVTHDQSEALAMADRIMILKDGEVEQIGTPKEIYLHPRTPFAATFVGKYNLFRGTWDSDRFYEESSRVCFPGQTVGPELKKLGLYPVRPDQLQIEKQGNGIPGKIRNRQYCGREIHYSVESAGNLITVYAPIQTSYDLNESVVLIKKEEIG</sequence>
<gene>
    <name evidence="6" type="ORF">E7512_08320</name>
</gene>
<evidence type="ECO:0000256" key="3">
    <source>
        <dbReference type="ARBA" id="ARBA00022840"/>
    </source>
</evidence>
<dbReference type="GO" id="GO:0043190">
    <property type="term" value="C:ATP-binding cassette (ABC) transporter complex"/>
    <property type="evidence" value="ECO:0007669"/>
    <property type="project" value="InterPro"/>
</dbReference>
<organism evidence="6 7">
    <name type="scientific">Faecalispora sporosphaeroides</name>
    <dbReference type="NCBI Taxonomy" id="1549"/>
    <lineage>
        <taxon>Bacteria</taxon>
        <taxon>Bacillati</taxon>
        <taxon>Bacillota</taxon>
        <taxon>Clostridia</taxon>
        <taxon>Eubacteriales</taxon>
        <taxon>Oscillospiraceae</taxon>
        <taxon>Faecalispora</taxon>
    </lineage>
</organism>
<comment type="caution">
    <text evidence="6">The sequence shown here is derived from an EMBL/GenBank/DDBJ whole genome shotgun (WGS) entry which is preliminary data.</text>
</comment>
<dbReference type="PROSITE" id="PS50893">
    <property type="entry name" value="ABC_TRANSPORTER_2"/>
    <property type="match status" value="1"/>
</dbReference>
<dbReference type="SMART" id="SM00382">
    <property type="entry name" value="AAA"/>
    <property type="match status" value="1"/>
</dbReference>
<dbReference type="EMBL" id="SVNY01000003">
    <property type="protein sequence ID" value="MBE6833568.1"/>
    <property type="molecule type" value="Genomic_DNA"/>
</dbReference>
<dbReference type="PROSITE" id="PS00211">
    <property type="entry name" value="ABC_TRANSPORTER_1"/>
    <property type="match status" value="1"/>
</dbReference>
<evidence type="ECO:0000313" key="7">
    <source>
        <dbReference type="Proteomes" id="UP000754750"/>
    </source>
</evidence>
<dbReference type="SUPFAM" id="SSF50331">
    <property type="entry name" value="MOP-like"/>
    <property type="match status" value="1"/>
</dbReference>
<dbReference type="GO" id="GO:0015418">
    <property type="term" value="F:ABC-type quaternary ammonium compound transporting activity"/>
    <property type="evidence" value="ECO:0007669"/>
    <property type="project" value="UniProtKB-EC"/>
</dbReference>